<keyword evidence="3" id="KW-1185">Reference proteome</keyword>
<dbReference type="Proteomes" id="UP001589532">
    <property type="component" value="Unassembled WGS sequence"/>
</dbReference>
<evidence type="ECO:0000313" key="2">
    <source>
        <dbReference type="EMBL" id="MFB9625779.1"/>
    </source>
</evidence>
<organism evidence="2 3">
    <name type="scientific">Nonomuraea helvata</name>
    <dbReference type="NCBI Taxonomy" id="37484"/>
    <lineage>
        <taxon>Bacteria</taxon>
        <taxon>Bacillati</taxon>
        <taxon>Actinomycetota</taxon>
        <taxon>Actinomycetes</taxon>
        <taxon>Streptosporangiales</taxon>
        <taxon>Streptosporangiaceae</taxon>
        <taxon>Nonomuraea</taxon>
    </lineage>
</organism>
<protein>
    <submittedName>
        <fullName evidence="2">DUF1702 family protein</fullName>
    </submittedName>
</protein>
<sequence length="336" mass="37316">MLRSLRRKILTPDIAETRLEKRGFRVKDAISKELLETIGETFLSGFAYAVEARRPGEAEERLEQVPARFRGFAYEGAGMGFAILDCLTFGDLRRTREFLGGRGLHHNYMIYVGIGWAMARLPRFLWPSDARLDPLLLWLVHDGYGFHQAYFHTRRYVHEQAHETRFRWPAGQDRYAARAVDQGVGRALWFVGGTDVDRVTSLIESFPEPRRADLYSGTGLAATYAGGATEAELLELRERAGRYAPQLAQGSIFAAEARIRAGLLAPHTEQAVQVLCGTTAQHAAEVSHETRPSAPAAGGAPAYETRPSAAADGAPAYEVWRQRIADRFHSFGGVTP</sequence>
<evidence type="ECO:0000256" key="1">
    <source>
        <dbReference type="SAM" id="MobiDB-lite"/>
    </source>
</evidence>
<accession>A0ABV5S446</accession>
<proteinExistence type="predicted"/>
<dbReference type="RefSeq" id="WP_344987598.1">
    <property type="nucleotide sequence ID" value="NZ_BAAAXV010000001.1"/>
</dbReference>
<feature type="region of interest" description="Disordered" evidence="1">
    <location>
        <begin position="284"/>
        <end position="308"/>
    </location>
</feature>
<name>A0ABV5S446_9ACTN</name>
<comment type="caution">
    <text evidence="2">The sequence shown here is derived from an EMBL/GenBank/DDBJ whole genome shotgun (WGS) entry which is preliminary data.</text>
</comment>
<dbReference type="EMBL" id="JBHMBW010000019">
    <property type="protein sequence ID" value="MFB9625779.1"/>
    <property type="molecule type" value="Genomic_DNA"/>
</dbReference>
<gene>
    <name evidence="2" type="ORF">ACFFSA_22070</name>
</gene>
<reference evidence="2 3" key="1">
    <citation type="submission" date="2024-09" db="EMBL/GenBank/DDBJ databases">
        <authorList>
            <person name="Sun Q."/>
            <person name="Mori K."/>
        </authorList>
    </citation>
    <scope>NUCLEOTIDE SEQUENCE [LARGE SCALE GENOMIC DNA]</scope>
    <source>
        <strain evidence="2 3">JCM 3143</strain>
    </source>
</reference>
<dbReference type="InterPro" id="IPR012964">
    <property type="entry name" value="DUF1702"/>
</dbReference>
<dbReference type="Pfam" id="PF08012">
    <property type="entry name" value="DUF1702"/>
    <property type="match status" value="1"/>
</dbReference>
<evidence type="ECO:0000313" key="3">
    <source>
        <dbReference type="Proteomes" id="UP001589532"/>
    </source>
</evidence>